<feature type="region of interest" description="Disordered" evidence="1">
    <location>
        <begin position="111"/>
        <end position="151"/>
    </location>
</feature>
<name>A0AAV9EUT9_ACOCL</name>
<dbReference type="PANTHER" id="PTHR33595:SF3">
    <property type="entry name" value="PAS DOMAIN-CONTAINING PROTEIN"/>
    <property type="match status" value="1"/>
</dbReference>
<comment type="caution">
    <text evidence="3">The sequence shown here is derived from an EMBL/GenBank/DDBJ whole genome shotgun (WGS) entry which is preliminary data.</text>
</comment>
<dbReference type="PANTHER" id="PTHR33595">
    <property type="entry name" value="VON WILLEBRAND FACTOR A DOMAIN PROTEIN"/>
    <property type="match status" value="1"/>
</dbReference>
<protein>
    <recommendedName>
        <fullName evidence="2">DUF7950 domain-containing protein</fullName>
    </recommendedName>
</protein>
<dbReference type="Proteomes" id="UP001180020">
    <property type="component" value="Unassembled WGS sequence"/>
</dbReference>
<evidence type="ECO:0000259" key="2">
    <source>
        <dbReference type="Pfam" id="PF25821"/>
    </source>
</evidence>
<dbReference type="EMBL" id="JAUJYO010000005">
    <property type="protein sequence ID" value="KAK1316906.1"/>
    <property type="molecule type" value="Genomic_DNA"/>
</dbReference>
<sequence>MISSLDISKTNEILSRYRPIAPKPQLLPPPSSQTTPPPPPPPVLETSTVIHLQVRPSRSNKRARASSIQPPTPNKRSKKHPHLSLLPTQPFSGTTATYGFSLFPFPPLDNNHHHNPTRPTCRGDLLTLPLLPPSPHMDLNSDPPPPPPLEEKNLLAKLQTSPAIIAPQPVRPVGSSISVGRIDDKPLIVAVAAAEESKKVEEVEEEVESEAMPAVISDSNNRIRLVNSAYKKMVGQPECPWLDEMLRKSSSSNRRINGKVMLDLKGSLVPVSSKGFSCRVKIEWGDETQKSFVDAPCDVIRLCCESKDYLFTWRFHTSEAYDTNCEA</sequence>
<reference evidence="3" key="1">
    <citation type="journal article" date="2023" name="Nat. Commun.">
        <title>Diploid and tetraploid genomes of Acorus and the evolution of monocots.</title>
        <authorList>
            <person name="Ma L."/>
            <person name="Liu K.W."/>
            <person name="Li Z."/>
            <person name="Hsiao Y.Y."/>
            <person name="Qi Y."/>
            <person name="Fu T."/>
            <person name="Tang G.D."/>
            <person name="Zhang D."/>
            <person name="Sun W.H."/>
            <person name="Liu D.K."/>
            <person name="Li Y."/>
            <person name="Chen G.Z."/>
            <person name="Liu X.D."/>
            <person name="Liao X.Y."/>
            <person name="Jiang Y.T."/>
            <person name="Yu X."/>
            <person name="Hao Y."/>
            <person name="Huang J."/>
            <person name="Zhao X.W."/>
            <person name="Ke S."/>
            <person name="Chen Y.Y."/>
            <person name="Wu W.L."/>
            <person name="Hsu J.L."/>
            <person name="Lin Y.F."/>
            <person name="Huang M.D."/>
            <person name="Li C.Y."/>
            <person name="Huang L."/>
            <person name="Wang Z.W."/>
            <person name="Zhao X."/>
            <person name="Zhong W.Y."/>
            <person name="Peng D.H."/>
            <person name="Ahmad S."/>
            <person name="Lan S."/>
            <person name="Zhang J.S."/>
            <person name="Tsai W.C."/>
            <person name="Van de Peer Y."/>
            <person name="Liu Z.J."/>
        </authorList>
    </citation>
    <scope>NUCLEOTIDE SEQUENCE</scope>
    <source>
        <strain evidence="3">CP</strain>
    </source>
</reference>
<dbReference type="InterPro" id="IPR057710">
    <property type="entry name" value="DUF7950"/>
</dbReference>
<keyword evidence="4" id="KW-1185">Reference proteome</keyword>
<evidence type="ECO:0000313" key="3">
    <source>
        <dbReference type="EMBL" id="KAK1316906.1"/>
    </source>
</evidence>
<organism evidence="3 4">
    <name type="scientific">Acorus calamus</name>
    <name type="common">Sweet flag</name>
    <dbReference type="NCBI Taxonomy" id="4465"/>
    <lineage>
        <taxon>Eukaryota</taxon>
        <taxon>Viridiplantae</taxon>
        <taxon>Streptophyta</taxon>
        <taxon>Embryophyta</taxon>
        <taxon>Tracheophyta</taxon>
        <taxon>Spermatophyta</taxon>
        <taxon>Magnoliopsida</taxon>
        <taxon>Liliopsida</taxon>
        <taxon>Acoraceae</taxon>
        <taxon>Acorus</taxon>
    </lineage>
</organism>
<evidence type="ECO:0000313" key="4">
    <source>
        <dbReference type="Proteomes" id="UP001180020"/>
    </source>
</evidence>
<feature type="compositionally biased region" description="Polar residues" evidence="1">
    <location>
        <begin position="1"/>
        <end position="13"/>
    </location>
</feature>
<dbReference type="AlphaFoldDB" id="A0AAV9EUT9"/>
<feature type="compositionally biased region" description="Pro residues" evidence="1">
    <location>
        <begin position="21"/>
        <end position="43"/>
    </location>
</feature>
<feature type="domain" description="DUF7950" evidence="2">
    <location>
        <begin position="201"/>
        <end position="318"/>
    </location>
</feature>
<accession>A0AAV9EUT9</accession>
<gene>
    <name evidence="3" type="ORF">QJS10_CPA05g01198</name>
</gene>
<proteinExistence type="predicted"/>
<feature type="region of interest" description="Disordered" evidence="1">
    <location>
        <begin position="1"/>
        <end position="90"/>
    </location>
</feature>
<evidence type="ECO:0000256" key="1">
    <source>
        <dbReference type="SAM" id="MobiDB-lite"/>
    </source>
</evidence>
<dbReference type="Pfam" id="PF25821">
    <property type="entry name" value="DUF7950"/>
    <property type="match status" value="1"/>
</dbReference>
<reference evidence="3" key="2">
    <citation type="submission" date="2023-06" db="EMBL/GenBank/DDBJ databases">
        <authorList>
            <person name="Ma L."/>
            <person name="Liu K.-W."/>
            <person name="Li Z."/>
            <person name="Hsiao Y.-Y."/>
            <person name="Qi Y."/>
            <person name="Fu T."/>
            <person name="Tang G."/>
            <person name="Zhang D."/>
            <person name="Sun W.-H."/>
            <person name="Liu D.-K."/>
            <person name="Li Y."/>
            <person name="Chen G.-Z."/>
            <person name="Liu X.-D."/>
            <person name="Liao X.-Y."/>
            <person name="Jiang Y.-T."/>
            <person name="Yu X."/>
            <person name="Hao Y."/>
            <person name="Huang J."/>
            <person name="Zhao X.-W."/>
            <person name="Ke S."/>
            <person name="Chen Y.-Y."/>
            <person name="Wu W.-L."/>
            <person name="Hsu J.-L."/>
            <person name="Lin Y.-F."/>
            <person name="Huang M.-D."/>
            <person name="Li C.-Y."/>
            <person name="Huang L."/>
            <person name="Wang Z.-W."/>
            <person name="Zhao X."/>
            <person name="Zhong W.-Y."/>
            <person name="Peng D.-H."/>
            <person name="Ahmad S."/>
            <person name="Lan S."/>
            <person name="Zhang J.-S."/>
            <person name="Tsai W.-C."/>
            <person name="Van De Peer Y."/>
            <person name="Liu Z.-J."/>
        </authorList>
    </citation>
    <scope>NUCLEOTIDE SEQUENCE</scope>
    <source>
        <strain evidence="3">CP</strain>
        <tissue evidence="3">Leaves</tissue>
    </source>
</reference>